<proteinExistence type="predicted"/>
<dbReference type="EMBL" id="CP000112">
    <property type="protein sequence ID" value="ABB36854.1"/>
    <property type="molecule type" value="Genomic_DNA"/>
</dbReference>
<sequence length="243" mass="25603">MSNVLLALLSFVVPGAGQIVKGKVSKALILASGSSAGYFVLNAAVALSNDRYLALVVFVVLLDTAIRLYSAVNAARLNKAADAKGSAGKWSRLALVAGLAAATLGPGREFPAGRLHAFSIASGSTMLSPELEAGTALLGVPYQYWEQEPVKGDFVIIEQKTTGPFSKSPFILQVHGVAGEKCPASVCTRSGTFADAGDGYLIPKGHYVVGARNPQNFQTLVSEKEITAKAGYVYWPLNKMRKL</sequence>
<evidence type="ECO:0000313" key="1">
    <source>
        <dbReference type="EMBL" id="ABB36854.1"/>
    </source>
</evidence>
<organism evidence="1 2">
    <name type="scientific">Oleidesulfovibrio alaskensis (strain ATCC BAA-1058 / DSM 17464 / G20)</name>
    <name type="common">Desulfovibrio alaskensis</name>
    <dbReference type="NCBI Taxonomy" id="207559"/>
    <lineage>
        <taxon>Bacteria</taxon>
        <taxon>Pseudomonadati</taxon>
        <taxon>Thermodesulfobacteriota</taxon>
        <taxon>Desulfovibrionia</taxon>
        <taxon>Desulfovibrionales</taxon>
        <taxon>Desulfovibrionaceae</taxon>
        <taxon>Oleidesulfovibrio</taxon>
    </lineage>
</organism>
<dbReference type="Proteomes" id="UP000002710">
    <property type="component" value="Chromosome"/>
</dbReference>
<name>Q30UR7_OLEA2</name>
<reference evidence="1 2" key="1">
    <citation type="journal article" date="2011" name="J. Bacteriol.">
        <title>Complete genome sequence and updated annotation of Desulfovibrio alaskensis G20.</title>
        <authorList>
            <person name="Hauser L.J."/>
            <person name="Land M.L."/>
            <person name="Brown S.D."/>
            <person name="Larimer F."/>
            <person name="Keller K.L."/>
            <person name="Rapp-Giles B.J."/>
            <person name="Price M.N."/>
            <person name="Lin M."/>
            <person name="Bruce D.C."/>
            <person name="Detter J.C."/>
            <person name="Tapia R."/>
            <person name="Han C.S."/>
            <person name="Goodwin L.A."/>
            <person name="Cheng J.F."/>
            <person name="Pitluck S."/>
            <person name="Copeland A."/>
            <person name="Lucas S."/>
            <person name="Nolan M."/>
            <person name="Lapidus A.L."/>
            <person name="Palumbo A.V."/>
            <person name="Wall J.D."/>
        </authorList>
    </citation>
    <scope>NUCLEOTIDE SEQUENCE [LARGE SCALE GENOMIC DNA]</scope>
    <source>
        <strain evidence="2">ATCC BAA 1058 / DSM 17464 / G20</strain>
    </source>
</reference>
<accession>Q30UR7</accession>
<keyword evidence="2" id="KW-1185">Reference proteome</keyword>
<gene>
    <name evidence="1" type="ordered locus">Dde_0053</name>
</gene>
<dbReference type="RefSeq" id="WP_011366242.1">
    <property type="nucleotide sequence ID" value="NC_007519.1"/>
</dbReference>
<dbReference type="KEGG" id="dde:Dde_0053"/>
<evidence type="ECO:0000313" key="2">
    <source>
        <dbReference type="Proteomes" id="UP000002710"/>
    </source>
</evidence>
<protein>
    <recommendedName>
        <fullName evidence="3">Peptidase S26 domain-containing protein</fullName>
    </recommendedName>
</protein>
<dbReference type="HOGENOM" id="CLU_1141121_0_0_7"/>
<evidence type="ECO:0008006" key="3">
    <source>
        <dbReference type="Google" id="ProtNLM"/>
    </source>
</evidence>
<dbReference type="AlphaFoldDB" id="Q30UR7"/>
<dbReference type="Gene3D" id="2.10.109.10">
    <property type="entry name" value="Umud Fragment, subunit A"/>
    <property type="match status" value="1"/>
</dbReference>